<dbReference type="AlphaFoldDB" id="A0A564G4I8"/>
<name>A0A564G4I8_9HYPH</name>
<gene>
    <name evidence="1" type="ORF">IFDJLNFL_2694</name>
    <name evidence="2" type="ORF">MTDSW087_04730</name>
</gene>
<evidence type="ECO:0000313" key="4">
    <source>
        <dbReference type="Proteomes" id="UP001055303"/>
    </source>
</evidence>
<reference evidence="2 3" key="1">
    <citation type="submission" date="2019-06" db="EMBL/GenBank/DDBJ databases">
        <authorList>
            <person name="Rodrigo-Torres L."/>
            <person name="Arahal R. D."/>
            <person name="Lucena T."/>
        </authorList>
    </citation>
    <scope>NUCLEOTIDE SEQUENCE [LARGE SCALE GENOMIC DNA]</scope>
    <source>
        <strain evidence="2 3">SW08-7</strain>
    </source>
</reference>
<proteinExistence type="predicted"/>
<dbReference type="EMBL" id="BPQI01000075">
    <property type="protein sequence ID" value="GJD56797.1"/>
    <property type="molecule type" value="Genomic_DNA"/>
</dbReference>
<evidence type="ECO:0000313" key="2">
    <source>
        <dbReference type="EMBL" id="VUF15002.1"/>
    </source>
</evidence>
<protein>
    <submittedName>
        <fullName evidence="2">Uncharacterized protein</fullName>
    </submittedName>
</protein>
<evidence type="ECO:0000313" key="3">
    <source>
        <dbReference type="Proteomes" id="UP000401717"/>
    </source>
</evidence>
<dbReference type="Gene3D" id="3.10.450.530">
    <property type="entry name" value="Ribonuclease toxin, BrnT, of type II toxin-antitoxin system"/>
    <property type="match status" value="1"/>
</dbReference>
<reference evidence="1" key="3">
    <citation type="submission" date="2021-08" db="EMBL/GenBank/DDBJ databases">
        <authorList>
            <person name="Tani A."/>
            <person name="Ola A."/>
            <person name="Ogura Y."/>
            <person name="Katsura K."/>
            <person name="Hayashi T."/>
        </authorList>
    </citation>
    <scope>NUCLEOTIDE SEQUENCE</scope>
    <source>
        <strain evidence="1">DSM 22415</strain>
    </source>
</reference>
<dbReference type="Proteomes" id="UP001055303">
    <property type="component" value="Unassembled WGS sequence"/>
</dbReference>
<evidence type="ECO:0000313" key="1">
    <source>
        <dbReference type="EMBL" id="GJD56797.1"/>
    </source>
</evidence>
<dbReference type="Proteomes" id="UP000401717">
    <property type="component" value="Unassembled WGS sequence"/>
</dbReference>
<reference evidence="1" key="2">
    <citation type="journal article" date="2021" name="Front. Microbiol.">
        <title>Comprehensive Comparative Genomics and Phenotyping of Methylobacterium Species.</title>
        <authorList>
            <person name="Alessa O."/>
            <person name="Ogura Y."/>
            <person name="Fujitani Y."/>
            <person name="Takami H."/>
            <person name="Hayashi T."/>
            <person name="Sahin N."/>
            <person name="Tani A."/>
        </authorList>
    </citation>
    <scope>NUCLEOTIDE SEQUENCE</scope>
    <source>
        <strain evidence="1">DSM 22415</strain>
    </source>
</reference>
<dbReference type="InterPro" id="IPR038573">
    <property type="entry name" value="BrnT_sf"/>
</dbReference>
<dbReference type="EMBL" id="CABFVH010000044">
    <property type="protein sequence ID" value="VUF15002.1"/>
    <property type="molecule type" value="Genomic_DNA"/>
</dbReference>
<organism evidence="2 3">
    <name type="scientific">Methylobacterium dankookense</name>
    <dbReference type="NCBI Taxonomy" id="560405"/>
    <lineage>
        <taxon>Bacteria</taxon>
        <taxon>Pseudomonadati</taxon>
        <taxon>Pseudomonadota</taxon>
        <taxon>Alphaproteobacteria</taxon>
        <taxon>Hyphomicrobiales</taxon>
        <taxon>Methylobacteriaceae</taxon>
        <taxon>Methylobacterium</taxon>
    </lineage>
</organism>
<sequence>MADLDKHGLDFAALDLGFFLSAVVRPSHSRRLLALETHDGRPIAVLFRPLGQEAISIVSMRPARSDERRVIP</sequence>
<keyword evidence="4" id="KW-1185">Reference proteome</keyword>
<accession>A0A564G4I8</accession>